<evidence type="ECO:0000259" key="2">
    <source>
        <dbReference type="Pfam" id="PF13193"/>
    </source>
</evidence>
<dbReference type="InterPro" id="IPR020845">
    <property type="entry name" value="AMP-binding_CS"/>
</dbReference>
<accession>A0A0F7JWF4</accession>
<feature type="domain" description="AMP-binding enzyme C-terminal" evidence="2">
    <location>
        <begin position="438"/>
        <end position="511"/>
    </location>
</feature>
<reference evidence="3 4" key="1">
    <citation type="journal article" date="2015" name="Genome Announc.">
        <title>Complete Genome Sequence of Sedimenticola thiotaurini Strain SIP-G1, a Polyphosphate- and Polyhydroxyalkanoate-Accumulating Sulfur-Oxidizing Gammaproteobacterium Isolated from Salt Marsh Sediments.</title>
        <authorList>
            <person name="Flood B.E."/>
            <person name="Jones D.S."/>
            <person name="Bailey J.V."/>
        </authorList>
    </citation>
    <scope>NUCLEOTIDE SEQUENCE [LARGE SCALE GENOMIC DNA]</scope>
    <source>
        <strain evidence="3 4">SIP-G1</strain>
    </source>
</reference>
<dbReference type="InterPro" id="IPR042099">
    <property type="entry name" value="ANL_N_sf"/>
</dbReference>
<dbReference type="SUPFAM" id="SSF56801">
    <property type="entry name" value="Acetyl-CoA synthetase-like"/>
    <property type="match status" value="1"/>
</dbReference>
<sequence>MSVLLHQLIDTAAENSPERIALVHKKAEFSYASLQAQVRDVAFGLLSLDLAPSERVAVYLPKQPETVFALFGAAQAGGVFVPINPLLKPQQVAYILKDCNVRVLITSVDRLNQLAEVLPDCHDLRSIVVTGNPESKRPSIKALNIVHWKEAFPPLDGEQPPVHRRIDTDMAAILYTSGSTGNPKGVVLSHRNMVAGAESVAEYLTNQPEDRLLAVLPFSFDYGFSQMTTAFSVGASVVLMDYLLPRDVIRAVERYGITGLAAVPPLWNQLAQLEWPEAAVKSLRYITNSGGAMPRATTEKLRQSLPDTEIYLMYGLTEAFRSTYLPPDQVDVRPESMGKAIPNAEILVVREDGSECAPGEPGELVHRGALVAMGYWNDPEKTAERFKPCPVQLSEIPLTEIAVWSGDQVKKDEEGYLYFISRKDEMIKTSGYRVSPTEVEEVIYGSKLVSEAAALGIPHPALGEAILLLVTGVGSETEETILQQCRKALPNFMVPQAVVIRESLPRNQNGKIDRKSLAQQYRELFQESASK</sequence>
<name>A0A0F7JWF4_9GAMM</name>
<dbReference type="RefSeq" id="WP_046858635.1">
    <property type="nucleotide sequence ID" value="NZ_CP011412.1"/>
</dbReference>
<organism evidence="3 4">
    <name type="scientific">Sedimenticola thiotaurini</name>
    <dbReference type="NCBI Taxonomy" id="1543721"/>
    <lineage>
        <taxon>Bacteria</taxon>
        <taxon>Pseudomonadati</taxon>
        <taxon>Pseudomonadota</taxon>
        <taxon>Gammaproteobacteria</taxon>
        <taxon>Chromatiales</taxon>
        <taxon>Sedimenticolaceae</taxon>
        <taxon>Sedimenticola</taxon>
    </lineage>
</organism>
<dbReference type="Gene3D" id="3.40.50.12780">
    <property type="entry name" value="N-terminal domain of ligase-like"/>
    <property type="match status" value="1"/>
</dbReference>
<dbReference type="PROSITE" id="PS00455">
    <property type="entry name" value="AMP_BINDING"/>
    <property type="match status" value="1"/>
</dbReference>
<protein>
    <submittedName>
        <fullName evidence="3">Acyl--CoA ligase</fullName>
    </submittedName>
</protein>
<keyword evidence="3" id="KW-0436">Ligase</keyword>
<dbReference type="KEGG" id="seds:AAY24_04240"/>
<proteinExistence type="predicted"/>
<evidence type="ECO:0000313" key="3">
    <source>
        <dbReference type="EMBL" id="AKH19699.1"/>
    </source>
</evidence>
<dbReference type="InterPro" id="IPR017529">
    <property type="entry name" value="AcylCoA_ligase_PEP_1"/>
</dbReference>
<feature type="domain" description="AMP-dependent synthetase/ligase" evidence="1">
    <location>
        <begin position="10"/>
        <end position="376"/>
    </location>
</feature>
<dbReference type="Pfam" id="PF13193">
    <property type="entry name" value="AMP-binding_C"/>
    <property type="match status" value="1"/>
</dbReference>
<dbReference type="InterPro" id="IPR050237">
    <property type="entry name" value="ATP-dep_AMP-bd_enzyme"/>
</dbReference>
<dbReference type="PANTHER" id="PTHR43767:SF1">
    <property type="entry name" value="NONRIBOSOMAL PEPTIDE SYNTHASE PES1 (EUROFUNG)-RELATED"/>
    <property type="match status" value="1"/>
</dbReference>
<dbReference type="PATRIC" id="fig|1543721.4.peg.885"/>
<dbReference type="Proteomes" id="UP000034410">
    <property type="component" value="Chromosome"/>
</dbReference>
<dbReference type="InterPro" id="IPR045851">
    <property type="entry name" value="AMP-bd_C_sf"/>
</dbReference>
<dbReference type="NCBIfam" id="TIGR03098">
    <property type="entry name" value="ligase_PEP_1"/>
    <property type="match status" value="1"/>
</dbReference>
<dbReference type="Gene3D" id="3.30.300.30">
    <property type="match status" value="1"/>
</dbReference>
<dbReference type="OrthoDB" id="9761989at2"/>
<gene>
    <name evidence="3" type="ORF">AAY24_04240</name>
</gene>
<evidence type="ECO:0000259" key="1">
    <source>
        <dbReference type="Pfam" id="PF00501"/>
    </source>
</evidence>
<dbReference type="AlphaFoldDB" id="A0A0F7JWF4"/>
<dbReference type="GO" id="GO:0016878">
    <property type="term" value="F:acid-thiol ligase activity"/>
    <property type="evidence" value="ECO:0007669"/>
    <property type="project" value="UniProtKB-ARBA"/>
</dbReference>
<dbReference type="InterPro" id="IPR000873">
    <property type="entry name" value="AMP-dep_synth/lig_dom"/>
</dbReference>
<dbReference type="PANTHER" id="PTHR43767">
    <property type="entry name" value="LONG-CHAIN-FATTY-ACID--COA LIGASE"/>
    <property type="match status" value="1"/>
</dbReference>
<evidence type="ECO:0000313" key="4">
    <source>
        <dbReference type="Proteomes" id="UP000034410"/>
    </source>
</evidence>
<dbReference type="EMBL" id="CP011412">
    <property type="protein sequence ID" value="AKH19699.1"/>
    <property type="molecule type" value="Genomic_DNA"/>
</dbReference>
<keyword evidence="4" id="KW-1185">Reference proteome</keyword>
<dbReference type="InterPro" id="IPR025110">
    <property type="entry name" value="AMP-bd_C"/>
</dbReference>
<dbReference type="Pfam" id="PF00501">
    <property type="entry name" value="AMP-binding"/>
    <property type="match status" value="1"/>
</dbReference>